<feature type="region of interest" description="Disordered" evidence="1">
    <location>
        <begin position="1"/>
        <end position="53"/>
    </location>
</feature>
<evidence type="ECO:0000256" key="1">
    <source>
        <dbReference type="SAM" id="MobiDB-lite"/>
    </source>
</evidence>
<dbReference type="GeneID" id="87808197"/>
<feature type="compositionally biased region" description="Basic and acidic residues" evidence="1">
    <location>
        <begin position="198"/>
        <end position="208"/>
    </location>
</feature>
<dbReference type="EMBL" id="CP086716">
    <property type="protein sequence ID" value="WOO81443.1"/>
    <property type="molecule type" value="Genomic_DNA"/>
</dbReference>
<feature type="region of interest" description="Disordered" evidence="1">
    <location>
        <begin position="164"/>
        <end position="208"/>
    </location>
</feature>
<keyword evidence="3" id="KW-1185">Reference proteome</keyword>
<evidence type="ECO:0000313" key="2">
    <source>
        <dbReference type="EMBL" id="WOO81443.1"/>
    </source>
</evidence>
<dbReference type="AlphaFoldDB" id="A0AAF0YDD8"/>
<dbReference type="RefSeq" id="XP_062627475.1">
    <property type="nucleotide sequence ID" value="XM_062771491.1"/>
</dbReference>
<protein>
    <submittedName>
        <fullName evidence="2">Uncharacterized protein</fullName>
    </submittedName>
</protein>
<accession>A0AAF0YDD8</accession>
<name>A0AAF0YDD8_9TREE</name>
<feature type="compositionally biased region" description="Low complexity" evidence="1">
    <location>
        <begin position="173"/>
        <end position="185"/>
    </location>
</feature>
<evidence type="ECO:0000313" key="3">
    <source>
        <dbReference type="Proteomes" id="UP000827549"/>
    </source>
</evidence>
<reference evidence="2" key="1">
    <citation type="submission" date="2023-10" db="EMBL/GenBank/DDBJ databases">
        <authorList>
            <person name="Noh H."/>
        </authorList>
    </citation>
    <scope>NUCLEOTIDE SEQUENCE</scope>
    <source>
        <strain evidence="2">DUCC4014</strain>
    </source>
</reference>
<dbReference type="Proteomes" id="UP000827549">
    <property type="component" value="Chromosome 3"/>
</dbReference>
<proteinExistence type="predicted"/>
<organism evidence="2 3">
    <name type="scientific">Vanrija pseudolonga</name>
    <dbReference type="NCBI Taxonomy" id="143232"/>
    <lineage>
        <taxon>Eukaryota</taxon>
        <taxon>Fungi</taxon>
        <taxon>Dikarya</taxon>
        <taxon>Basidiomycota</taxon>
        <taxon>Agaricomycotina</taxon>
        <taxon>Tremellomycetes</taxon>
        <taxon>Trichosporonales</taxon>
        <taxon>Trichosporonaceae</taxon>
        <taxon>Vanrija</taxon>
    </lineage>
</organism>
<feature type="compositionally biased region" description="Polar residues" evidence="1">
    <location>
        <begin position="33"/>
        <end position="42"/>
    </location>
</feature>
<gene>
    <name evidence="2" type="ORF">LOC62_03G004966</name>
</gene>
<sequence length="248" mass="26974">MDTPPYRQRQRRRIVPREATPVTRELHPRTPLGQISTNTSARPLQRPVPPPPGSAVKTLRIAFQDTPPQLRELEAAWRKRRAEQLDAAVPVATASASRPVSTAAAVLGAPGRRVKLFTAMGDLVITCSDPPDIILSFSVNPASDDSAAPAEGLTRRKARVRYSRKSGTVTLDTASKTTSTGASGSNTLRTRRTAQSGRTEEGAATREDDTAALGILVGDDWSELEREAVRRLVSLREEWERGSPQPLL</sequence>